<accession>A0A8H6HEX9</accession>
<protein>
    <recommendedName>
        <fullName evidence="4">Histone H2A/H2B/H3 domain-containing protein</fullName>
    </recommendedName>
</protein>
<dbReference type="EMBL" id="JACGCI010000099">
    <property type="protein sequence ID" value="KAF6745785.1"/>
    <property type="molecule type" value="Genomic_DNA"/>
</dbReference>
<dbReference type="GO" id="GO:0046982">
    <property type="term" value="F:protein heterodimerization activity"/>
    <property type="evidence" value="ECO:0007669"/>
    <property type="project" value="InterPro"/>
</dbReference>
<dbReference type="Gene3D" id="1.10.20.10">
    <property type="entry name" value="Histone, subunit A"/>
    <property type="match status" value="1"/>
</dbReference>
<feature type="region of interest" description="Disordered" evidence="1">
    <location>
        <begin position="1"/>
        <end position="37"/>
    </location>
</feature>
<evidence type="ECO:0008006" key="4">
    <source>
        <dbReference type="Google" id="ProtNLM"/>
    </source>
</evidence>
<gene>
    <name evidence="2" type="ORF">DFP72DRAFT_1076931</name>
</gene>
<sequence length="65" mass="7681">MAQLEGSFGARCARLNHPQVDRRNGPRKQLASRHQHNPALREIRRYLKSTELPFQRFVHEIAQDF</sequence>
<evidence type="ECO:0000313" key="2">
    <source>
        <dbReference type="EMBL" id="KAF6745785.1"/>
    </source>
</evidence>
<evidence type="ECO:0000256" key="1">
    <source>
        <dbReference type="SAM" id="MobiDB-lite"/>
    </source>
</evidence>
<reference evidence="2 3" key="1">
    <citation type="submission" date="2020-07" db="EMBL/GenBank/DDBJ databases">
        <title>Comparative genomics of pyrophilous fungi reveals a link between fire events and developmental genes.</title>
        <authorList>
            <consortium name="DOE Joint Genome Institute"/>
            <person name="Steindorff A.S."/>
            <person name="Carver A."/>
            <person name="Calhoun S."/>
            <person name="Stillman K."/>
            <person name="Liu H."/>
            <person name="Lipzen A."/>
            <person name="Pangilinan J."/>
            <person name="Labutti K."/>
            <person name="Bruns T.D."/>
            <person name="Grigoriev I.V."/>
        </authorList>
    </citation>
    <scope>NUCLEOTIDE SEQUENCE [LARGE SCALE GENOMIC DNA]</scope>
    <source>
        <strain evidence="2 3">CBS 144469</strain>
    </source>
</reference>
<dbReference type="AlphaFoldDB" id="A0A8H6HEX9"/>
<proteinExistence type="predicted"/>
<dbReference type="Proteomes" id="UP000521943">
    <property type="component" value="Unassembled WGS sequence"/>
</dbReference>
<evidence type="ECO:0000313" key="3">
    <source>
        <dbReference type="Proteomes" id="UP000521943"/>
    </source>
</evidence>
<organism evidence="2 3">
    <name type="scientific">Ephemerocybe angulata</name>
    <dbReference type="NCBI Taxonomy" id="980116"/>
    <lineage>
        <taxon>Eukaryota</taxon>
        <taxon>Fungi</taxon>
        <taxon>Dikarya</taxon>
        <taxon>Basidiomycota</taxon>
        <taxon>Agaricomycotina</taxon>
        <taxon>Agaricomycetes</taxon>
        <taxon>Agaricomycetidae</taxon>
        <taxon>Agaricales</taxon>
        <taxon>Agaricineae</taxon>
        <taxon>Psathyrellaceae</taxon>
        <taxon>Ephemerocybe</taxon>
    </lineage>
</organism>
<comment type="caution">
    <text evidence="2">The sequence shown here is derived from an EMBL/GenBank/DDBJ whole genome shotgun (WGS) entry which is preliminary data.</text>
</comment>
<keyword evidence="3" id="KW-1185">Reference proteome</keyword>
<dbReference type="InterPro" id="IPR009072">
    <property type="entry name" value="Histone-fold"/>
</dbReference>
<name>A0A8H6HEX9_9AGAR</name>